<sequence>MSPLHFLIVALRHMEDAIVSQILRSPGFHNGVRAIHRRVQDYRYGRNPDEPLRPGEATEDPSVGKTGFLTHFIDEIRNQIRGTPSNDVQPPQKTGDDWYEVLKRKADKEKEKE</sequence>
<feature type="compositionally biased region" description="Polar residues" evidence="1">
    <location>
        <begin position="80"/>
        <end position="92"/>
    </location>
</feature>
<feature type="region of interest" description="Disordered" evidence="1">
    <location>
        <begin position="80"/>
        <end position="113"/>
    </location>
</feature>
<name>A0A420Y5W2_9PEZI</name>
<evidence type="ECO:0000313" key="3">
    <source>
        <dbReference type="Proteomes" id="UP000275385"/>
    </source>
</evidence>
<dbReference type="Pfam" id="PF10906">
    <property type="entry name" value="Mrx7"/>
    <property type="match status" value="1"/>
</dbReference>
<dbReference type="InterPro" id="IPR020301">
    <property type="entry name" value="Mrx7"/>
</dbReference>
<dbReference type="AlphaFoldDB" id="A0A420Y5W2"/>
<dbReference type="EMBL" id="QVQW01000045">
    <property type="protein sequence ID" value="RKU43271.1"/>
    <property type="molecule type" value="Genomic_DNA"/>
</dbReference>
<feature type="region of interest" description="Disordered" evidence="1">
    <location>
        <begin position="44"/>
        <end position="63"/>
    </location>
</feature>
<dbReference type="Proteomes" id="UP000275385">
    <property type="component" value="Unassembled WGS sequence"/>
</dbReference>
<accession>A0A420Y5W2</accession>
<organism evidence="2 3">
    <name type="scientific">Coniochaeta pulveracea</name>
    <dbReference type="NCBI Taxonomy" id="177199"/>
    <lineage>
        <taxon>Eukaryota</taxon>
        <taxon>Fungi</taxon>
        <taxon>Dikarya</taxon>
        <taxon>Ascomycota</taxon>
        <taxon>Pezizomycotina</taxon>
        <taxon>Sordariomycetes</taxon>
        <taxon>Sordariomycetidae</taxon>
        <taxon>Coniochaetales</taxon>
        <taxon>Coniochaetaceae</taxon>
        <taxon>Coniochaeta</taxon>
    </lineage>
</organism>
<gene>
    <name evidence="2" type="ORF">DL546_005671</name>
</gene>
<dbReference type="OrthoDB" id="4138121at2759"/>
<evidence type="ECO:0000256" key="1">
    <source>
        <dbReference type="SAM" id="MobiDB-lite"/>
    </source>
</evidence>
<feature type="compositionally biased region" description="Basic and acidic residues" evidence="1">
    <location>
        <begin position="94"/>
        <end position="113"/>
    </location>
</feature>
<proteinExistence type="predicted"/>
<comment type="caution">
    <text evidence="2">The sequence shown here is derived from an EMBL/GenBank/DDBJ whole genome shotgun (WGS) entry which is preliminary data.</text>
</comment>
<evidence type="ECO:0000313" key="2">
    <source>
        <dbReference type="EMBL" id="RKU43271.1"/>
    </source>
</evidence>
<keyword evidence="3" id="KW-1185">Reference proteome</keyword>
<reference evidence="2 3" key="1">
    <citation type="submission" date="2018-08" db="EMBL/GenBank/DDBJ databases">
        <title>Draft genome of the lignicolous fungus Coniochaeta pulveracea.</title>
        <authorList>
            <person name="Borstlap C.J."/>
            <person name="De Witt R.N."/>
            <person name="Botha A."/>
            <person name="Volschenk H."/>
        </authorList>
    </citation>
    <scope>NUCLEOTIDE SEQUENCE [LARGE SCALE GENOMIC DNA]</scope>
    <source>
        <strain evidence="2 3">CAB683</strain>
    </source>
</reference>
<protein>
    <submittedName>
        <fullName evidence="2">Uncharacterized protein</fullName>
    </submittedName>
</protein>
<feature type="compositionally biased region" description="Basic and acidic residues" evidence="1">
    <location>
        <begin position="44"/>
        <end position="53"/>
    </location>
</feature>